<organism evidence="2 3">
    <name type="scientific">Clostridium yunnanense</name>
    <dbReference type="NCBI Taxonomy" id="2800325"/>
    <lineage>
        <taxon>Bacteria</taxon>
        <taxon>Bacillati</taxon>
        <taxon>Bacillota</taxon>
        <taxon>Clostridia</taxon>
        <taxon>Eubacteriales</taxon>
        <taxon>Clostridiaceae</taxon>
        <taxon>Clostridium</taxon>
    </lineage>
</organism>
<keyword evidence="3" id="KW-1185">Reference proteome</keyword>
<evidence type="ECO:0000313" key="2">
    <source>
        <dbReference type="EMBL" id="MBK1809119.1"/>
    </source>
</evidence>
<feature type="transmembrane region" description="Helical" evidence="1">
    <location>
        <begin position="67"/>
        <end position="86"/>
    </location>
</feature>
<keyword evidence="1" id="KW-0472">Membrane</keyword>
<evidence type="ECO:0000256" key="1">
    <source>
        <dbReference type="SAM" id="Phobius"/>
    </source>
</evidence>
<accession>A0ABS1EIC0</accession>
<dbReference type="Proteomes" id="UP000596739">
    <property type="component" value="Unassembled WGS sequence"/>
</dbReference>
<comment type="caution">
    <text evidence="2">The sequence shown here is derived from an EMBL/GenBank/DDBJ whole genome shotgun (WGS) entry which is preliminary data.</text>
</comment>
<gene>
    <name evidence="2" type="ORF">JHL18_00455</name>
</gene>
<dbReference type="EMBL" id="JAENHN010000002">
    <property type="protein sequence ID" value="MBK1809119.1"/>
    <property type="molecule type" value="Genomic_DNA"/>
</dbReference>
<sequence length="118" mass="13926">MTMYLWLLIVHLLADFFLQINPFMKYLLKGRSMHDLKRKNPIYIVLHVIIYIIPISLILIFLHKFKFSSAAIVFITHILIDYIKCYLIPNREQPKVKFIIAVIDQMLHVGILFAVVSI</sequence>
<protein>
    <submittedName>
        <fullName evidence="2">DUF3307 domain-containing protein</fullName>
    </submittedName>
</protein>
<feature type="transmembrane region" description="Helical" evidence="1">
    <location>
        <begin position="6"/>
        <end position="28"/>
    </location>
</feature>
<dbReference type="InterPro" id="IPR021737">
    <property type="entry name" value="Phage_phiKZ_Orf197"/>
</dbReference>
<reference evidence="3" key="1">
    <citation type="submission" date="2021-01" db="EMBL/GenBank/DDBJ databases">
        <title>Genome public.</title>
        <authorList>
            <person name="Liu C."/>
            <person name="Sun Q."/>
        </authorList>
    </citation>
    <scope>NUCLEOTIDE SEQUENCE [LARGE SCALE GENOMIC DNA]</scope>
    <source>
        <strain evidence="3">YIM B02505</strain>
    </source>
</reference>
<evidence type="ECO:0000313" key="3">
    <source>
        <dbReference type="Proteomes" id="UP000596739"/>
    </source>
</evidence>
<proteinExistence type="predicted"/>
<keyword evidence="1" id="KW-0812">Transmembrane</keyword>
<keyword evidence="1" id="KW-1133">Transmembrane helix</keyword>
<dbReference type="Pfam" id="PF11750">
    <property type="entry name" value="DUF3307"/>
    <property type="match status" value="1"/>
</dbReference>
<name>A0ABS1EIC0_9CLOT</name>
<dbReference type="RefSeq" id="WP_200265669.1">
    <property type="nucleotide sequence ID" value="NZ_JAENHN010000002.1"/>
</dbReference>
<feature type="transmembrane region" description="Helical" evidence="1">
    <location>
        <begin position="40"/>
        <end position="61"/>
    </location>
</feature>